<keyword evidence="2" id="KW-1185">Reference proteome</keyword>
<protein>
    <submittedName>
        <fullName evidence="1">Uncharacterized protein</fullName>
    </submittedName>
</protein>
<organism evidence="1 2">
    <name type="scientific">Roseobacter phage RDJL Phi 1</name>
    <dbReference type="NCBI Taxonomy" id="562742"/>
    <lineage>
        <taxon>Viruses</taxon>
        <taxon>Duplodnaviria</taxon>
        <taxon>Heunggongvirae</taxon>
        <taxon>Uroviricota</taxon>
        <taxon>Caudoviricetes</taxon>
        <taxon>Xiamenvirus</taxon>
        <taxon>Xiamenvirus RDJL1</taxon>
    </lineage>
</organism>
<sequence>MADSIDLKARQVIMASWLYYEKNVSLISDAEFDSLCKVVAAELEWLDAMGECEIDPVRCVQLGSADELKVSGFHIRQTQLSIAGACSWYQSKRRRLGANAAPRAILPGEFKGELEPTTGVLMRSMMG</sequence>
<dbReference type="GeneID" id="10511788"/>
<name>F4YXR2_9CAUD</name>
<dbReference type="Proteomes" id="UP000008742">
    <property type="component" value="Segment"/>
</dbReference>
<proteinExistence type="predicted"/>
<accession>F4YXR2</accession>
<dbReference type="OrthoDB" id="34923at10239"/>
<evidence type="ECO:0000313" key="1">
    <source>
        <dbReference type="EMBL" id="ADK73452.1"/>
    </source>
</evidence>
<reference evidence="1 2" key="2">
    <citation type="journal article" date="2011" name="Virol. J.">
        <title>Complete genome sequence of a marine roseophage provides evidence into the evolution of gene transfer agents in alphaproteobacteria.</title>
        <authorList>
            <person name="Huang S."/>
            <person name="Zhang Y."/>
            <person name="Chen F."/>
            <person name="Jiao N."/>
        </authorList>
    </citation>
    <scope>NUCLEOTIDE SEQUENCE [LARGE SCALE GENOMIC DNA]</scope>
</reference>
<dbReference type="EMBL" id="HM151342">
    <property type="protein sequence ID" value="ADK73452.1"/>
    <property type="molecule type" value="Genomic_DNA"/>
</dbReference>
<gene>
    <name evidence="1" type="ORF">RDJLphi1_gp51</name>
</gene>
<dbReference type="Pfam" id="PF22745">
    <property type="entry name" value="Nlig-Ia"/>
    <property type="match status" value="1"/>
</dbReference>
<dbReference type="KEGG" id="vg:10511788"/>
<reference evidence="1 2" key="1">
    <citation type="journal article" date="2009" name="Appl. Environ. Microbiol.">
        <title>Roseophage RDJL Phi1, infecting the aerobic anoxygenic phototrophic bacterium Roseobacter denitrificans OCh114.</title>
        <authorList>
            <person name="Zhang Y."/>
            <person name="Jiao N."/>
        </authorList>
    </citation>
    <scope>NUCLEOTIDE SEQUENCE [LARGE SCALE GENOMIC DNA]</scope>
</reference>
<evidence type="ECO:0000313" key="2">
    <source>
        <dbReference type="Proteomes" id="UP000008742"/>
    </source>
</evidence>
<dbReference type="RefSeq" id="YP_004421819.1">
    <property type="nucleotide sequence ID" value="NC_015466.1"/>
</dbReference>